<evidence type="ECO:0000256" key="1">
    <source>
        <dbReference type="SAM" id="Phobius"/>
    </source>
</evidence>
<evidence type="ECO:0000313" key="2">
    <source>
        <dbReference type="EMBL" id="CAD8228334.1"/>
    </source>
</evidence>
<sequence length="150" mass="16112">MVKAALKAQALAAAINAGFAGDQIDQLLDGPARRRERGRRGVYFEIVDLHVFPGLPTPYARLALATLALAITLLSMLSGVLLGDYLFERRFGLPSDVARRACWHAAASCVGTIVTVGGIVYHFYGANAGELSGELGARDRRDIEALDRTL</sequence>
<dbReference type="EMBL" id="HBDZ01000591">
    <property type="protein sequence ID" value="CAD8228334.1"/>
    <property type="molecule type" value="Transcribed_RNA"/>
</dbReference>
<accession>A0A7R9XV51</accession>
<protein>
    <submittedName>
        <fullName evidence="2">Uncharacterized protein</fullName>
    </submittedName>
</protein>
<organism evidence="2">
    <name type="scientific">Prasinoderma coloniale</name>
    <dbReference type="NCBI Taxonomy" id="156133"/>
    <lineage>
        <taxon>Eukaryota</taxon>
        <taxon>Viridiplantae</taxon>
        <taxon>Prasinodermophyta</taxon>
        <taxon>Prasinodermophyceae</taxon>
        <taxon>Prasinodermales</taxon>
        <taxon>Prasinodermaceae</taxon>
        <taxon>Prasinoderma</taxon>
    </lineage>
</organism>
<keyword evidence="1" id="KW-0812">Transmembrane</keyword>
<proteinExistence type="predicted"/>
<feature type="transmembrane region" description="Helical" evidence="1">
    <location>
        <begin position="59"/>
        <end position="82"/>
    </location>
</feature>
<name>A0A7R9XV51_9VIRI</name>
<keyword evidence="1" id="KW-0472">Membrane</keyword>
<keyword evidence="1" id="KW-1133">Transmembrane helix</keyword>
<feature type="transmembrane region" description="Helical" evidence="1">
    <location>
        <begin position="103"/>
        <end position="124"/>
    </location>
</feature>
<reference evidence="2" key="1">
    <citation type="submission" date="2021-01" db="EMBL/GenBank/DDBJ databases">
        <authorList>
            <person name="Corre E."/>
            <person name="Pelletier E."/>
            <person name="Niang G."/>
            <person name="Scheremetjew M."/>
            <person name="Finn R."/>
            <person name="Kale V."/>
            <person name="Holt S."/>
            <person name="Cochrane G."/>
            <person name="Meng A."/>
            <person name="Brown T."/>
            <person name="Cohen L."/>
        </authorList>
    </citation>
    <scope>NUCLEOTIDE SEQUENCE</scope>
    <source>
        <strain evidence="2">CCMP1413</strain>
    </source>
</reference>
<dbReference type="AlphaFoldDB" id="A0A7R9XV51"/>
<gene>
    <name evidence="2" type="ORF">PCOL08062_LOCUS454</name>
</gene>